<dbReference type="PANTHER" id="PTHR43286">
    <property type="entry name" value="ENDONUCLEASE III-LIKE PROTEIN 1"/>
    <property type="match status" value="1"/>
</dbReference>
<feature type="region of interest" description="Disordered" evidence="8">
    <location>
        <begin position="629"/>
        <end position="800"/>
    </location>
</feature>
<feature type="compositionally biased region" description="Basic and acidic residues" evidence="8">
    <location>
        <begin position="548"/>
        <end position="560"/>
    </location>
</feature>
<protein>
    <recommendedName>
        <fullName evidence="7">Endonuclease III homolog</fullName>
        <ecNumber evidence="7">3.2.2.-</ecNumber>
        <ecNumber evidence="7">4.2.99.18</ecNumber>
    </recommendedName>
    <alternativeName>
        <fullName evidence="7">Bifunctional DNA N-glycosylase/DNA-(apurinic or apyrimidinic site) lyase</fullName>
        <shortName evidence="7">DNA glycosylase/AP lyase</shortName>
    </alternativeName>
</protein>
<evidence type="ECO:0000256" key="7">
    <source>
        <dbReference type="HAMAP-Rule" id="MF_03183"/>
    </source>
</evidence>
<feature type="region of interest" description="Disordered" evidence="8">
    <location>
        <begin position="80"/>
        <end position="108"/>
    </location>
</feature>
<dbReference type="Pfam" id="PF00633">
    <property type="entry name" value="HHH"/>
    <property type="match status" value="1"/>
</dbReference>
<feature type="compositionally biased region" description="Acidic residues" evidence="8">
    <location>
        <begin position="964"/>
        <end position="978"/>
    </location>
</feature>
<evidence type="ECO:0000256" key="4">
    <source>
        <dbReference type="ARBA" id="ARBA00023204"/>
    </source>
</evidence>
<evidence type="ECO:0000256" key="3">
    <source>
        <dbReference type="ARBA" id="ARBA00022801"/>
    </source>
</evidence>
<evidence type="ECO:0000256" key="2">
    <source>
        <dbReference type="ARBA" id="ARBA00022763"/>
    </source>
</evidence>
<evidence type="ECO:0000256" key="1">
    <source>
        <dbReference type="ARBA" id="ARBA00008343"/>
    </source>
</evidence>
<feature type="domain" description="HhH-GPD" evidence="9">
    <location>
        <begin position="222"/>
        <end position="385"/>
    </location>
</feature>
<dbReference type="Proteomes" id="UP001322138">
    <property type="component" value="Unassembled WGS sequence"/>
</dbReference>
<keyword evidence="7" id="KW-0539">Nucleus</keyword>
<keyword evidence="3 7" id="KW-0378">Hydrolase</keyword>
<feature type="compositionally biased region" description="Basic and acidic residues" evidence="8">
    <location>
        <begin position="918"/>
        <end position="935"/>
    </location>
</feature>
<dbReference type="GO" id="GO:0140078">
    <property type="term" value="F:class I DNA-(apurinic or apyrimidinic site) endonuclease activity"/>
    <property type="evidence" value="ECO:0007669"/>
    <property type="project" value="UniProtKB-EC"/>
</dbReference>
<comment type="similarity">
    <text evidence="1 7">Belongs to the Nth/MutY family.</text>
</comment>
<feature type="compositionally biased region" description="Basic and acidic residues" evidence="8">
    <location>
        <begin position="692"/>
        <end position="702"/>
    </location>
</feature>
<feature type="region of interest" description="Disordered" evidence="8">
    <location>
        <begin position="142"/>
        <end position="170"/>
    </location>
</feature>
<dbReference type="SMART" id="SM00478">
    <property type="entry name" value="ENDO3c"/>
    <property type="match status" value="1"/>
</dbReference>
<keyword evidence="7" id="KW-0496">Mitochondrion</keyword>
<feature type="compositionally biased region" description="Polar residues" evidence="8">
    <location>
        <begin position="159"/>
        <end position="169"/>
    </location>
</feature>
<sequence length="1155" mass="128751">MRTSRVARETARLFETAASTSTPLRRSSRTSTLAARFSYNTNASPSAAMTKVEESDVEVDDDVKLSLGSDIEDAITTTRAAKRRRTATTAVTTQTINSSSHRRTTRVKAERTAVKSEAGSDSDFLSSLSDNEDIKTAIKEESKPVVPRGRARKPARRVTSPSGTTNITPPSDWEEVYNLVKEMRINGPAANAAVDTMGCERLADPSSTVKDRRFHTLVALMLSSQTKDTVNAEAMKRLHTELPPFEPGAPAGLNLNNMLHCPPAVLNELIGKVGFHNNKTKYLLQTAQILKDKFNGDIPPTIEGLVSLPGVGPKMAHLCMSAENGWNRVEGIGVDVHVHRITNYWGWNGPKETKTPEETRMALQSWLPKDKWKEINWLLVGLGQSVCLPVGRRCGDCEVGLKGLCKAADRKKVNEGKKRREGIKKEEELVEKIEIKGDDEGGMAAKREQQRVVKMEVVDEGMPPPPSDTQPEPTPQPDPESNVAIPSVEQDVKPIIKDEEDVEMARSVPVKTDGDDLDEDMVKKEEEDAVRIDQSSHQPEDVEMSDSPEVKVGIKPESLRRRIPAAIPSRGQSEDPPLEESDAEVKVEVKPELLTRRVRIPAHIPSSHEPEVKVEVKTDFDRRVRIPARVPTGNECDDEQAEVKTEIKPEPFSRRARIPAHIPERESSPEVKVEVKTEPTRRRARIPARVSGRSEEVKGESDVKEEDSYPDLDSDEDGDEQKPVIKDEDLGFDDDEQKPVIKDEDSDSGYVFAAHFEEELPSVKDEDSDSGYGFDSLDDEINSIKDEDSGFDDGFDPLSDEDVVSIKEDCDYDSDFEIGEMFRADALASDHGSDDEEIKEEDSDDEIMEEGFDYDDLMDASDDSEIKLEDSDDDDEIKEEGSSREIKTEDSDDDEIKEEESDNNNNNNNNNTNNAPSIKEEYDRSSDYGNERSFRADALASDYSSSSDEEDITSEYSSDHGFDREDDLLDDHIEDDGNFPDLPNATGSQSNPADAEDEHERTVFENLTASKEEVHGLPFSYHDHRLTVAAAARDRYDFLGSFPGYYELDAATSVRIRGDLPRFPFLDGHGVRPLCAEDDGLWDVLAGEEDDWRFEQDGFMGGDVLDDSVWDEFRGEDEVLRYEEEYLGVQMVGKFEGVYVEDGVTDAFGLGCEGG</sequence>
<comment type="caution">
    <text evidence="7">Lacks conserved residue(s) required for the propagation of feature annotation.</text>
</comment>
<accession>A0ABR0FR99</accession>
<comment type="subcellular location">
    <subcellularLocation>
        <location evidence="7">Nucleus</location>
    </subcellularLocation>
    <subcellularLocation>
        <location evidence="7">Mitochondrion</location>
    </subcellularLocation>
</comment>
<comment type="caution">
    <text evidence="10">The sequence shown here is derived from an EMBL/GenBank/DDBJ whole genome shotgun (WGS) entry which is preliminary data.</text>
</comment>
<feature type="compositionally biased region" description="Low complexity" evidence="8">
    <location>
        <begin position="903"/>
        <end position="914"/>
    </location>
</feature>
<keyword evidence="5 7" id="KW-0456">Lyase</keyword>
<keyword evidence="2 7" id="KW-0227">DNA damage</keyword>
<feature type="compositionally biased region" description="Basic and acidic residues" evidence="8">
    <location>
        <begin position="641"/>
        <end position="653"/>
    </location>
</feature>
<feature type="compositionally biased region" description="Basic and acidic residues" evidence="8">
    <location>
        <begin position="520"/>
        <end position="531"/>
    </location>
</feature>
<dbReference type="RefSeq" id="XP_062734496.1">
    <property type="nucleotide sequence ID" value="XM_062872295.1"/>
</dbReference>
<keyword evidence="6 7" id="KW-0326">Glycosidase</keyword>
<dbReference type="Gene3D" id="1.10.340.30">
    <property type="entry name" value="Hypothetical protein, domain 2"/>
    <property type="match status" value="1"/>
</dbReference>
<dbReference type="EMBL" id="JAFFGZ010000004">
    <property type="protein sequence ID" value="KAK4645520.1"/>
    <property type="molecule type" value="Genomic_DNA"/>
</dbReference>
<feature type="region of interest" description="Disordered" evidence="8">
    <location>
        <begin position="825"/>
        <end position="1001"/>
    </location>
</feature>
<comment type="catalytic activity">
    <reaction evidence="7">
        <text>2'-deoxyribonucleotide-(2'-deoxyribose 5'-phosphate)-2'-deoxyribonucleotide-DNA = a 3'-end 2'-deoxyribonucleotide-(2,3-dehydro-2,3-deoxyribose 5'-phosphate)-DNA + a 5'-end 5'-phospho-2'-deoxyribonucleoside-DNA + H(+)</text>
        <dbReference type="Rhea" id="RHEA:66592"/>
        <dbReference type="Rhea" id="RHEA-COMP:13180"/>
        <dbReference type="Rhea" id="RHEA-COMP:16897"/>
        <dbReference type="Rhea" id="RHEA-COMP:17067"/>
        <dbReference type="ChEBI" id="CHEBI:15378"/>
        <dbReference type="ChEBI" id="CHEBI:136412"/>
        <dbReference type="ChEBI" id="CHEBI:157695"/>
        <dbReference type="ChEBI" id="CHEBI:167181"/>
        <dbReference type="EC" id="4.2.99.18"/>
    </reaction>
</comment>
<dbReference type="GeneID" id="87891423"/>
<name>A0ABR0FR99_9PEZI</name>
<keyword evidence="11" id="KW-1185">Reference proteome</keyword>
<feature type="compositionally biased region" description="Pro residues" evidence="8">
    <location>
        <begin position="462"/>
        <end position="478"/>
    </location>
</feature>
<feature type="compositionally biased region" description="Acidic residues" evidence="8">
    <location>
        <begin position="890"/>
        <end position="902"/>
    </location>
</feature>
<evidence type="ECO:0000313" key="10">
    <source>
        <dbReference type="EMBL" id="KAK4645520.1"/>
    </source>
</evidence>
<dbReference type="InterPro" id="IPR030841">
    <property type="entry name" value="NTH1"/>
</dbReference>
<evidence type="ECO:0000256" key="6">
    <source>
        <dbReference type="ARBA" id="ARBA00023295"/>
    </source>
</evidence>
<organism evidence="10 11">
    <name type="scientific">Podospora bellae-mahoneyi</name>
    <dbReference type="NCBI Taxonomy" id="2093777"/>
    <lineage>
        <taxon>Eukaryota</taxon>
        <taxon>Fungi</taxon>
        <taxon>Dikarya</taxon>
        <taxon>Ascomycota</taxon>
        <taxon>Pezizomycotina</taxon>
        <taxon>Sordariomycetes</taxon>
        <taxon>Sordariomycetidae</taxon>
        <taxon>Sordariales</taxon>
        <taxon>Podosporaceae</taxon>
        <taxon>Podospora</taxon>
    </lineage>
</organism>
<feature type="compositionally biased region" description="Basic and acidic residues" evidence="8">
    <location>
        <begin position="879"/>
        <end position="889"/>
    </location>
</feature>
<reference evidence="10 11" key="1">
    <citation type="journal article" date="2023" name="bioRxiv">
        <title>High-quality genome assemblies of four members of thePodospora anserinaspecies complex.</title>
        <authorList>
            <person name="Ament-Velasquez S.L."/>
            <person name="Vogan A.A."/>
            <person name="Wallerman O."/>
            <person name="Hartmann F."/>
            <person name="Gautier V."/>
            <person name="Silar P."/>
            <person name="Giraud T."/>
            <person name="Johannesson H."/>
        </authorList>
    </citation>
    <scope>NUCLEOTIDE SEQUENCE [LARGE SCALE GENOMIC DNA]</scope>
    <source>
        <strain evidence="10 11">CBS 112042</strain>
    </source>
</reference>
<evidence type="ECO:0000256" key="8">
    <source>
        <dbReference type="SAM" id="MobiDB-lite"/>
    </source>
</evidence>
<proteinExistence type="inferred from homology"/>
<comment type="function">
    <text evidence="7">Bifunctional DNA N-glycosylase with associated apurinic/apyrimidinic (AP) lyase function that catalyzes the first step in base excision repair (BER), the primary repair pathway for the repair of oxidative DNA damage. The DNA N-glycosylase activity releases the damaged DNA base from DNA by cleaving the N-glycosidic bond, leaving an AP site. The AP lyase activity cleaves the phosphodiester bond 3' to the AP site by a beta-elimination. Primarily recognizes and repairs oxidative base damage of pyrimidines.</text>
</comment>
<feature type="compositionally biased region" description="Basic and acidic residues" evidence="8">
    <location>
        <begin position="755"/>
        <end position="765"/>
    </location>
</feature>
<dbReference type="EC" id="3.2.2.-" evidence="7"/>
<evidence type="ECO:0000259" key="9">
    <source>
        <dbReference type="SMART" id="SM00478"/>
    </source>
</evidence>
<gene>
    <name evidence="10" type="primary">NTH1_1</name>
    <name evidence="7" type="synonym">NTH1</name>
    <name evidence="10" type="ORF">QC761_0033360</name>
</gene>
<dbReference type="InterPro" id="IPR011257">
    <property type="entry name" value="DNA_glycosylase"/>
</dbReference>
<feature type="compositionally biased region" description="Acidic residues" evidence="8">
    <location>
        <begin position="789"/>
        <end position="800"/>
    </location>
</feature>
<dbReference type="Gene3D" id="1.10.1670.10">
    <property type="entry name" value="Helix-hairpin-Helix base-excision DNA repair enzymes (C-terminal)"/>
    <property type="match status" value="1"/>
</dbReference>
<dbReference type="SUPFAM" id="SSF48150">
    <property type="entry name" value="DNA-glycosylase"/>
    <property type="match status" value="1"/>
</dbReference>
<dbReference type="CDD" id="cd00056">
    <property type="entry name" value="ENDO3c"/>
    <property type="match status" value="1"/>
</dbReference>
<dbReference type="HAMAP" id="MF_03183">
    <property type="entry name" value="Endonuclease_III_Nth"/>
    <property type="match status" value="1"/>
</dbReference>
<dbReference type="Pfam" id="PF00730">
    <property type="entry name" value="HhH-GPD"/>
    <property type="match status" value="1"/>
</dbReference>
<dbReference type="PANTHER" id="PTHR43286:SF1">
    <property type="entry name" value="ENDONUCLEASE III-LIKE PROTEIN 1"/>
    <property type="match status" value="1"/>
</dbReference>
<feature type="compositionally biased region" description="Basic and acidic residues" evidence="8">
    <location>
        <begin position="662"/>
        <end position="681"/>
    </location>
</feature>
<feature type="compositionally biased region" description="Acidic residues" evidence="8">
    <location>
        <begin position="703"/>
        <end position="719"/>
    </location>
</feature>
<dbReference type="InterPro" id="IPR000445">
    <property type="entry name" value="HhH_motif"/>
</dbReference>
<feature type="compositionally biased region" description="Acidic residues" evidence="8">
    <location>
        <begin position="833"/>
        <end position="863"/>
    </location>
</feature>
<feature type="compositionally biased region" description="Basic and acidic residues" evidence="8">
    <location>
        <begin position="720"/>
        <end position="729"/>
    </location>
</feature>
<evidence type="ECO:0000313" key="11">
    <source>
        <dbReference type="Proteomes" id="UP001322138"/>
    </source>
</evidence>
<evidence type="ECO:0000256" key="5">
    <source>
        <dbReference type="ARBA" id="ARBA00023239"/>
    </source>
</evidence>
<dbReference type="InterPro" id="IPR003265">
    <property type="entry name" value="HhH-GPD_domain"/>
</dbReference>
<feature type="region of interest" description="Disordered" evidence="8">
    <location>
        <begin position="458"/>
        <end position="586"/>
    </location>
</feature>
<keyword evidence="4 7" id="KW-0234">DNA repair</keyword>
<dbReference type="EC" id="4.2.99.18" evidence="7"/>
<dbReference type="InterPro" id="IPR023170">
    <property type="entry name" value="HhH_base_excis_C"/>
</dbReference>